<reference evidence="2" key="1">
    <citation type="submission" date="2016-06" db="EMBL/GenBank/DDBJ databases">
        <title>Draft Genome sequence of the fungus Inonotus baumii.</title>
        <authorList>
            <person name="Zhu H."/>
            <person name="Lin W."/>
        </authorList>
    </citation>
    <scope>NUCLEOTIDE SEQUENCE</scope>
    <source>
        <strain evidence="2">821</strain>
    </source>
</reference>
<dbReference type="Gene3D" id="1.25.40.10">
    <property type="entry name" value="Tetratricopeptide repeat domain"/>
    <property type="match status" value="2"/>
</dbReference>
<sequence length="986" mass="111687">MFPALDSSLTADGRYFFGADIKPGLPGLAALDYCPRGDSSHGPALHALAHLLYARYVRWEEVDDLERSIMLDRTVLELEVEGPLYRFLVLYGLACSFCVRFKFARRMKDPEETNSLDRVGLELRPRSQPYRYLSMRGLGNSLVARFLVSRRAEDLEEGISLLRAVLDLRPDKHLARIFAFVNLGVSLTVRFKHSGRMKDLEEAISLNRAALELREEGQPYHSLLFIELGRSLVTRFEHIGRVEDLDEGISLIRAALKLESEGHRDLSSTSSILGICLAKRFDHRGKVEDLEESISLHRAALELRQDGHPCRYSMLDNLGSTLVRRFRHEGRMEDLEEGISLLRAALELRLEDHSCRHLTLANLGRYLVMRFQNGGRTEDLEEGILLIRAALELLPDHFRSLTLLAKCLYVRYEKDGCTNDLEESIQSLRLAVFHPFSNFKGRLNAAYMWTTIARFHNHDSLTEAHRSAMSLLQRGLTAKSTLSEQHKFLCSDSRYRSLAVDAASHAIDKNEYTQAIEFLEQGRALLWSQMRGFRTSVEQLLEVNGPLAEIFAKCNRRLEALITCSEACTTGSSTSLFETRSHSPFYDQHSINETLAQMQQLVEQQEAIIDDIRQIPGFEDFLKAKPFNAIQQAVSEGPVIVLNHSQYRCDALIVLVRDNDPCVCVPLDKEFYTDAIDLREELIVTCQTNGVDSSKYDIVLRRVMKTLWDRIVSKAVRKLIELGIDGGSRIWWCPTSVLSSFPFHAAGPYMNEDGTEKYLLDDYISSYTPTLSSLICARSNTQNGDARLLFVGDTGLASTKKERDSIRRYRTVDIRLIDHRASRSTVIRDLKRVEWVHFVCHGRLDEEPFNSYLKLSDGGLTLLDIARANLPNAEFAYLSACHTAEQGPNFALDEVLHLAAGMQFCGFRSVVGTMWQLLDKDGPFLAGAVYGHVMGDLEEGEIRFKRAAEAVRQSALRLRERGDEGDNGEKVDIMAERWVNLVHIGA</sequence>
<dbReference type="InterPro" id="IPR024983">
    <property type="entry name" value="CHAT_dom"/>
</dbReference>
<feature type="domain" description="CHAT" evidence="1">
    <location>
        <begin position="702"/>
        <end position="961"/>
    </location>
</feature>
<keyword evidence="3" id="KW-1185">Reference proteome</keyword>
<evidence type="ECO:0000313" key="3">
    <source>
        <dbReference type="Proteomes" id="UP000757232"/>
    </source>
</evidence>
<dbReference type="Proteomes" id="UP000757232">
    <property type="component" value="Unassembled WGS sequence"/>
</dbReference>
<protein>
    <submittedName>
        <fullName evidence="2">TPR-like protein</fullName>
    </submittedName>
</protein>
<dbReference type="InterPro" id="IPR011990">
    <property type="entry name" value="TPR-like_helical_dom_sf"/>
</dbReference>
<organism evidence="2 3">
    <name type="scientific">Sanghuangporus baumii</name>
    <name type="common">Phellinus baumii</name>
    <dbReference type="NCBI Taxonomy" id="108892"/>
    <lineage>
        <taxon>Eukaryota</taxon>
        <taxon>Fungi</taxon>
        <taxon>Dikarya</taxon>
        <taxon>Basidiomycota</taxon>
        <taxon>Agaricomycotina</taxon>
        <taxon>Agaricomycetes</taxon>
        <taxon>Hymenochaetales</taxon>
        <taxon>Hymenochaetaceae</taxon>
        <taxon>Sanghuangporus</taxon>
    </lineage>
</organism>
<dbReference type="Pfam" id="PF12770">
    <property type="entry name" value="CHAT"/>
    <property type="match status" value="1"/>
</dbReference>
<comment type="caution">
    <text evidence="2">The sequence shown here is derived from an EMBL/GenBank/DDBJ whole genome shotgun (WGS) entry which is preliminary data.</text>
</comment>
<dbReference type="AlphaFoldDB" id="A0A9Q5HW52"/>
<gene>
    <name evidence="2" type="ORF">A7U60_g5941</name>
</gene>
<evidence type="ECO:0000259" key="1">
    <source>
        <dbReference type="Pfam" id="PF12770"/>
    </source>
</evidence>
<name>A0A9Q5HW52_SANBA</name>
<dbReference type="EMBL" id="LNZH02000197">
    <property type="protein sequence ID" value="OCB86969.1"/>
    <property type="molecule type" value="Genomic_DNA"/>
</dbReference>
<dbReference type="SUPFAM" id="SSF48452">
    <property type="entry name" value="TPR-like"/>
    <property type="match status" value="1"/>
</dbReference>
<accession>A0A9Q5HW52</accession>
<evidence type="ECO:0000313" key="2">
    <source>
        <dbReference type="EMBL" id="OCB86969.1"/>
    </source>
</evidence>
<dbReference type="OrthoDB" id="9991317at2759"/>
<proteinExistence type="predicted"/>